<evidence type="ECO:0000313" key="2">
    <source>
        <dbReference type="Proteomes" id="UP001348369"/>
    </source>
</evidence>
<proteinExistence type="predicted"/>
<keyword evidence="2" id="KW-1185">Reference proteome</keyword>
<evidence type="ECO:0000313" key="1">
    <source>
        <dbReference type="EMBL" id="WSC02408.1"/>
    </source>
</evidence>
<dbReference type="Proteomes" id="UP001348369">
    <property type="component" value="Chromosome"/>
</dbReference>
<accession>A0ACD4ZV64</accession>
<gene>
    <name evidence="1" type="primary">dgoD</name>
    <name evidence="1" type="ORF">OG835_39020</name>
</gene>
<sequence>MKIVALETFSVVPRWLFLAVRTDEGITGWGEPVVEGRSATVAAAVEELSDYLIGQDPFRIEDHWQVMTKGGFYRGGPILSSAVAGIDQALWDIKGKALGVPVYELLGGAVRDRVRTYSWIAGDEPDRVAEHALERRQQGFDAVKMNGTGKARALESKAELDLLVGRVAAVREAIGDAADIAIDFHGRVSPAVAREALRLLEPLHPLFVEEPIVPELTADFGRICSSTTVPIATGERLYSRWDFRDLLGSGIAVAQPDLSHAGGISEVRRIAAMAEAYGVALAPHCPLGPIAFAASLQIDFASPNALIQETSLGIHYNTGGGSDLLDYLVDKSVFDFADSHISRPTAPGLGIEIDETAVRKAAEVGQRWRNPVWRNTDGSLTEW</sequence>
<keyword evidence="1" id="KW-0456">Lyase</keyword>
<dbReference type="EC" id="4.2.1.6" evidence="1"/>
<name>A0ACD4ZV64_9ACTN</name>
<protein>
    <submittedName>
        <fullName evidence="1">Galactonate dehydratase</fullName>
        <ecNumber evidence="1">4.2.1.6</ecNumber>
    </submittedName>
</protein>
<organism evidence="1 2">
    <name type="scientific">Streptomyces scopuliridis</name>
    <dbReference type="NCBI Taxonomy" id="452529"/>
    <lineage>
        <taxon>Bacteria</taxon>
        <taxon>Bacillati</taxon>
        <taxon>Actinomycetota</taxon>
        <taxon>Actinomycetes</taxon>
        <taxon>Kitasatosporales</taxon>
        <taxon>Streptomycetaceae</taxon>
        <taxon>Streptomyces</taxon>
    </lineage>
</organism>
<reference evidence="1" key="1">
    <citation type="submission" date="2022-10" db="EMBL/GenBank/DDBJ databases">
        <title>The complete genomes of actinobacterial strains from the NBC collection.</title>
        <authorList>
            <person name="Joergensen T.S."/>
            <person name="Alvarez Arevalo M."/>
            <person name="Sterndorff E.B."/>
            <person name="Faurdal D."/>
            <person name="Vuksanovic O."/>
            <person name="Mourched A.-S."/>
            <person name="Charusanti P."/>
            <person name="Shaw S."/>
            <person name="Blin K."/>
            <person name="Weber T."/>
        </authorList>
    </citation>
    <scope>NUCLEOTIDE SEQUENCE</scope>
    <source>
        <strain evidence="1">NBC 01771</strain>
    </source>
</reference>
<dbReference type="EMBL" id="CP109109">
    <property type="protein sequence ID" value="WSC02408.1"/>
    <property type="molecule type" value="Genomic_DNA"/>
</dbReference>